<evidence type="ECO:0000313" key="2">
    <source>
        <dbReference type="Proteomes" id="UP001252270"/>
    </source>
</evidence>
<feature type="non-terminal residue" evidence="1">
    <location>
        <position position="1"/>
    </location>
</feature>
<evidence type="ECO:0000313" key="1">
    <source>
        <dbReference type="EMBL" id="MDR5894412.1"/>
    </source>
</evidence>
<dbReference type="RefSeq" id="WP_309637706.1">
    <property type="nucleotide sequence ID" value="NZ_JARWAL010000032.1"/>
</dbReference>
<proteinExistence type="predicted"/>
<protein>
    <submittedName>
        <fullName evidence="1">Uncharacterized protein</fullName>
    </submittedName>
</protein>
<dbReference type="EMBL" id="JARWAL010000032">
    <property type="protein sequence ID" value="MDR5894412.1"/>
    <property type="molecule type" value="Genomic_DNA"/>
</dbReference>
<comment type="caution">
    <text evidence="1">The sequence shown here is derived from an EMBL/GenBank/DDBJ whole genome shotgun (WGS) entry which is preliminary data.</text>
</comment>
<accession>A0ABU1GQT8</accession>
<dbReference type="Proteomes" id="UP001252270">
    <property type="component" value="Unassembled WGS sequence"/>
</dbReference>
<keyword evidence="2" id="KW-1185">Reference proteome</keyword>
<organism evidence="1 2">
    <name type="scientific">Halomonas mongoliensis</name>
    <dbReference type="NCBI Taxonomy" id="321265"/>
    <lineage>
        <taxon>Bacteria</taxon>
        <taxon>Pseudomonadati</taxon>
        <taxon>Pseudomonadota</taxon>
        <taxon>Gammaproteobacteria</taxon>
        <taxon>Oceanospirillales</taxon>
        <taxon>Halomonadaceae</taxon>
        <taxon>Halomonas</taxon>
    </lineage>
</organism>
<name>A0ABU1GQT8_9GAMM</name>
<sequence>AEGRELTDEEREQVKRIMNLTAKASFPEDLAGSLTVLVNYHSEQGNEQNLGGARYAAGNIVPVDRYGQEFRGDDPLSSPSGIGVFGLEQEGERKTMLFDSDLEAAVGRLEAIVLYFPEAGLAQEARYIMELSR</sequence>
<gene>
    <name evidence="1" type="ORF">QC820_16605</name>
</gene>
<reference evidence="1 2" key="1">
    <citation type="submission" date="2023-04" db="EMBL/GenBank/DDBJ databases">
        <title>A long-awaited taxogenomic arrangement of the family Halomonadaceae.</title>
        <authorList>
            <person name="De La Haba R."/>
            <person name="Chuvochina M."/>
            <person name="Wittouck S."/>
            <person name="Arahal D.R."/>
            <person name="Sanchez-Porro C."/>
            <person name="Hugenholtz P."/>
            <person name="Ventosa A."/>
        </authorList>
    </citation>
    <scope>NUCLEOTIDE SEQUENCE [LARGE SCALE GENOMIC DNA]</scope>
    <source>
        <strain evidence="1 2">DSM 17332</strain>
    </source>
</reference>